<gene>
    <name evidence="10" type="ORF">Fcan01_06458</name>
</gene>
<feature type="active site" description="Charge relay system" evidence="8">
    <location>
        <position position="321"/>
    </location>
</feature>
<dbReference type="InterPro" id="IPR000073">
    <property type="entry name" value="AB_hydrolase_1"/>
</dbReference>
<name>A0A226EIL1_FOLCA</name>
<feature type="active site" description="Charge relay system" evidence="8">
    <location>
        <position position="352"/>
    </location>
</feature>
<feature type="active site" description="Nucleophile" evidence="8">
    <location>
        <position position="147"/>
    </location>
</feature>
<comment type="similarity">
    <text evidence="1 7">Belongs to the AB hydrolase superfamily. Lipase family.</text>
</comment>
<dbReference type="OrthoDB" id="9974421at2759"/>
<dbReference type="InterPro" id="IPR025483">
    <property type="entry name" value="Lipase_euk"/>
</dbReference>
<keyword evidence="2" id="KW-0732">Signal</keyword>
<keyword evidence="4 7" id="KW-0442">Lipid degradation</keyword>
<evidence type="ECO:0000313" key="10">
    <source>
        <dbReference type="EMBL" id="OXA57058.1"/>
    </source>
</evidence>
<dbReference type="GO" id="GO:0016042">
    <property type="term" value="P:lipid catabolic process"/>
    <property type="evidence" value="ECO:0007669"/>
    <property type="project" value="UniProtKB-KW"/>
</dbReference>
<keyword evidence="11" id="KW-1185">Reference proteome</keyword>
<sequence>METKNTLLDNAEYFLEDHNVTTEDGYILTLQRFLKRDAPEKGTDRQDLILPKKKPAVLLVPGLFCIGKNWIIAEINLPKLLIEQGFDCWLPSPRGTLPSRKHTSLASSSKKYWDFSFHEVAIYDLSAIINYIIDTTGNITLSYIGHSMGCTIFLTLLSCRPEYCSKISVCIFLAPACYGRHVRSIVTKASIPILNCLASSKFLRKRPILNWTASNYVRYTVPMSKRDIVAGWLLRISARVASVTSSKGIDKEIYRRMAYEIPNTTSLKLVCHGFQCIVADKFQNYDYGRSQNQKIYGQLNPPLYELGNISTPIAIFSSKGDHLCSTQDIARLSEELPNLISHNCIEDKKFSHGDFIFGKNAQASVFENIIQILTEYI</sequence>
<reference evidence="10 11" key="1">
    <citation type="submission" date="2015-12" db="EMBL/GenBank/DDBJ databases">
        <title>The genome of Folsomia candida.</title>
        <authorList>
            <person name="Faddeeva A."/>
            <person name="Derks M.F."/>
            <person name="Anvar Y."/>
            <person name="Smit S."/>
            <person name="Van Straalen N."/>
            <person name="Roelofs D."/>
        </authorList>
    </citation>
    <scope>NUCLEOTIDE SEQUENCE [LARGE SCALE GENOMIC DNA]</scope>
    <source>
        <strain evidence="10 11">VU population</strain>
        <tissue evidence="10">Whole body</tissue>
    </source>
</reference>
<evidence type="ECO:0000256" key="2">
    <source>
        <dbReference type="ARBA" id="ARBA00022729"/>
    </source>
</evidence>
<keyword evidence="3 7" id="KW-0378">Hydrolase</keyword>
<evidence type="ECO:0000259" key="9">
    <source>
        <dbReference type="Pfam" id="PF00561"/>
    </source>
</evidence>
<dbReference type="SUPFAM" id="SSF53474">
    <property type="entry name" value="alpha/beta-Hydrolases"/>
    <property type="match status" value="1"/>
</dbReference>
<dbReference type="Proteomes" id="UP000198287">
    <property type="component" value="Unassembled WGS sequence"/>
</dbReference>
<proteinExistence type="inferred from homology"/>
<evidence type="ECO:0000256" key="8">
    <source>
        <dbReference type="PIRSR" id="PIRSR000862-1"/>
    </source>
</evidence>
<feature type="domain" description="AB hydrolase-1" evidence="9">
    <location>
        <begin position="55"/>
        <end position="167"/>
    </location>
</feature>
<evidence type="ECO:0000256" key="4">
    <source>
        <dbReference type="ARBA" id="ARBA00022963"/>
    </source>
</evidence>
<comment type="caution">
    <text evidence="10">The sequence shown here is derived from an EMBL/GenBank/DDBJ whole genome shotgun (WGS) entry which is preliminary data.</text>
</comment>
<dbReference type="AlphaFoldDB" id="A0A226EIL1"/>
<dbReference type="InterPro" id="IPR029058">
    <property type="entry name" value="AB_hydrolase_fold"/>
</dbReference>
<accession>A0A226EIL1</accession>
<evidence type="ECO:0000256" key="1">
    <source>
        <dbReference type="ARBA" id="ARBA00010701"/>
    </source>
</evidence>
<evidence type="ECO:0000256" key="7">
    <source>
        <dbReference type="PIRNR" id="PIRNR000862"/>
    </source>
</evidence>
<evidence type="ECO:0000313" key="11">
    <source>
        <dbReference type="Proteomes" id="UP000198287"/>
    </source>
</evidence>
<dbReference type="Pfam" id="PF00561">
    <property type="entry name" value="Abhydrolase_1"/>
    <property type="match status" value="1"/>
</dbReference>
<dbReference type="Gene3D" id="3.40.50.1820">
    <property type="entry name" value="alpha/beta hydrolase"/>
    <property type="match status" value="1"/>
</dbReference>
<protein>
    <recommendedName>
        <fullName evidence="7">Lipase</fullName>
    </recommendedName>
</protein>
<dbReference type="EMBL" id="LNIX01000003">
    <property type="protein sequence ID" value="OXA57058.1"/>
    <property type="molecule type" value="Genomic_DNA"/>
</dbReference>
<organism evidence="10 11">
    <name type="scientific">Folsomia candida</name>
    <name type="common">Springtail</name>
    <dbReference type="NCBI Taxonomy" id="158441"/>
    <lineage>
        <taxon>Eukaryota</taxon>
        <taxon>Metazoa</taxon>
        <taxon>Ecdysozoa</taxon>
        <taxon>Arthropoda</taxon>
        <taxon>Hexapoda</taxon>
        <taxon>Collembola</taxon>
        <taxon>Entomobryomorpha</taxon>
        <taxon>Isotomoidea</taxon>
        <taxon>Isotomidae</taxon>
        <taxon>Proisotominae</taxon>
        <taxon>Folsomia</taxon>
    </lineage>
</organism>
<evidence type="ECO:0000256" key="6">
    <source>
        <dbReference type="ARBA" id="ARBA00023180"/>
    </source>
</evidence>
<evidence type="ECO:0000256" key="3">
    <source>
        <dbReference type="ARBA" id="ARBA00022801"/>
    </source>
</evidence>
<evidence type="ECO:0000256" key="5">
    <source>
        <dbReference type="ARBA" id="ARBA00023098"/>
    </source>
</evidence>
<dbReference type="GO" id="GO:0016788">
    <property type="term" value="F:hydrolase activity, acting on ester bonds"/>
    <property type="evidence" value="ECO:0007669"/>
    <property type="project" value="InterPro"/>
</dbReference>
<keyword evidence="5" id="KW-0443">Lipid metabolism</keyword>
<dbReference type="FunFam" id="3.40.50.1820:FF:000057">
    <property type="entry name" value="Lipase"/>
    <property type="match status" value="1"/>
</dbReference>
<dbReference type="PANTHER" id="PTHR11005">
    <property type="entry name" value="LYSOSOMAL ACID LIPASE-RELATED"/>
    <property type="match status" value="1"/>
</dbReference>
<dbReference type="STRING" id="158441.A0A226EIL1"/>
<keyword evidence="6" id="KW-0325">Glycoprotein</keyword>
<dbReference type="PIRSF" id="PIRSF000862">
    <property type="entry name" value="Steryl_ester_lip"/>
    <property type="match status" value="1"/>
</dbReference>